<dbReference type="PATRIC" id="fig|476272.21.peg.1218"/>
<evidence type="ECO:0000313" key="1">
    <source>
        <dbReference type="EMBL" id="EEG48027.1"/>
    </source>
</evidence>
<dbReference type="Proteomes" id="UP000003100">
    <property type="component" value="Unassembled WGS sequence"/>
</dbReference>
<dbReference type="HOGENOM" id="CLU_3115108_0_0_9"/>
<protein>
    <submittedName>
        <fullName evidence="1">Uncharacterized protein</fullName>
    </submittedName>
</protein>
<comment type="caution">
    <text evidence="1">The sequence shown here is derived from an EMBL/GenBank/DDBJ whole genome shotgun (WGS) entry which is preliminary data.</text>
</comment>
<sequence>MKIECTENRFEKVHFFFTFFCTLFHKNNTISLYSIIAQRPKTFFKSFSFS</sequence>
<dbReference type="EMBL" id="ACBZ01000166">
    <property type="protein sequence ID" value="EEG48027.1"/>
    <property type="molecule type" value="Genomic_DNA"/>
</dbReference>
<name>C0CQD2_BLAHS</name>
<organism evidence="1 2">
    <name type="scientific">Blautia hydrogenotrophica (strain DSM 10507 / JCM 14656 / S5a33)</name>
    <name type="common">Ruminococcus hydrogenotrophicus</name>
    <dbReference type="NCBI Taxonomy" id="476272"/>
    <lineage>
        <taxon>Bacteria</taxon>
        <taxon>Bacillati</taxon>
        <taxon>Bacillota</taxon>
        <taxon>Clostridia</taxon>
        <taxon>Lachnospirales</taxon>
        <taxon>Lachnospiraceae</taxon>
        <taxon>Blautia</taxon>
    </lineage>
</organism>
<proteinExistence type="predicted"/>
<gene>
    <name evidence="1" type="ORF">RUMHYD_03085</name>
</gene>
<reference evidence="1 2" key="1">
    <citation type="submission" date="2009-01" db="EMBL/GenBank/DDBJ databases">
        <authorList>
            <person name="Fulton L."/>
            <person name="Clifton S."/>
            <person name="Fulton B."/>
            <person name="Xu J."/>
            <person name="Minx P."/>
            <person name="Pepin K.H."/>
            <person name="Johnson M."/>
            <person name="Bhonagiri V."/>
            <person name="Nash W.E."/>
            <person name="Mardis E.R."/>
            <person name="Wilson R.K."/>
        </authorList>
    </citation>
    <scope>NUCLEOTIDE SEQUENCE [LARGE SCALE GENOMIC DNA]</scope>
    <source>
        <strain evidence="2">DSM 10507 / JCM 14656 / S5a33</strain>
    </source>
</reference>
<dbReference type="AlphaFoldDB" id="C0CQD2"/>
<accession>C0CQD2</accession>
<keyword evidence="2" id="KW-1185">Reference proteome</keyword>
<evidence type="ECO:0000313" key="2">
    <source>
        <dbReference type="Proteomes" id="UP000003100"/>
    </source>
</evidence>
<reference evidence="1 2" key="2">
    <citation type="submission" date="2009-02" db="EMBL/GenBank/DDBJ databases">
        <title>Draft genome sequence of Blautia hydrogenotrophica DSM 10507 (Ruminococcus hydrogenotrophicus DSM 10507).</title>
        <authorList>
            <person name="Sudarsanam P."/>
            <person name="Ley R."/>
            <person name="Guruge J."/>
            <person name="Turnbaugh P.J."/>
            <person name="Mahowald M."/>
            <person name="Liep D."/>
            <person name="Gordon J."/>
        </authorList>
    </citation>
    <scope>NUCLEOTIDE SEQUENCE [LARGE SCALE GENOMIC DNA]</scope>
    <source>
        <strain evidence="2">DSM 10507 / JCM 14656 / S5a33</strain>
    </source>
</reference>